<dbReference type="EMBL" id="BSTI01000012">
    <property type="protein sequence ID" value="GLY68606.1"/>
    <property type="molecule type" value="Genomic_DNA"/>
</dbReference>
<dbReference type="RefSeq" id="WP_063628828.1">
    <property type="nucleotide sequence ID" value="NZ_BSTI01000012.1"/>
</dbReference>
<accession>A0A9W6R324</accession>
<comment type="caution">
    <text evidence="2">The sequence shown here is derived from an EMBL/GenBank/DDBJ whole genome shotgun (WGS) entry which is preliminary data.</text>
</comment>
<evidence type="ECO:0000313" key="2">
    <source>
        <dbReference type="EMBL" id="GLY68606.1"/>
    </source>
</evidence>
<dbReference type="Proteomes" id="UP001165136">
    <property type="component" value="Unassembled WGS sequence"/>
</dbReference>
<evidence type="ECO:0000256" key="1">
    <source>
        <dbReference type="SAM" id="SignalP"/>
    </source>
</evidence>
<feature type="chain" id="PRO_5040948954" description="Lipoprotein" evidence="1">
    <location>
        <begin position="21"/>
        <end position="210"/>
    </location>
</feature>
<feature type="signal peptide" evidence="1">
    <location>
        <begin position="1"/>
        <end position="20"/>
    </location>
</feature>
<gene>
    <name evidence="2" type="ORF">Atai01_52250</name>
</gene>
<name>A0A9W6R324_9PSEU</name>
<dbReference type="PROSITE" id="PS51257">
    <property type="entry name" value="PROKAR_LIPOPROTEIN"/>
    <property type="match status" value="1"/>
</dbReference>
<organism evidence="2 3">
    <name type="scientific">Amycolatopsis taiwanensis</name>
    <dbReference type="NCBI Taxonomy" id="342230"/>
    <lineage>
        <taxon>Bacteria</taxon>
        <taxon>Bacillati</taxon>
        <taxon>Actinomycetota</taxon>
        <taxon>Actinomycetes</taxon>
        <taxon>Pseudonocardiales</taxon>
        <taxon>Pseudonocardiaceae</taxon>
        <taxon>Amycolatopsis</taxon>
    </lineage>
</organism>
<reference evidence="2" key="1">
    <citation type="submission" date="2023-03" db="EMBL/GenBank/DDBJ databases">
        <title>Amycolatopsis taiwanensis NBRC 103393.</title>
        <authorList>
            <person name="Ichikawa N."/>
            <person name="Sato H."/>
            <person name="Tonouchi N."/>
        </authorList>
    </citation>
    <scope>NUCLEOTIDE SEQUENCE</scope>
    <source>
        <strain evidence="2">NBRC 103393</strain>
    </source>
</reference>
<sequence>MRAGKYLLLVVLTGVCTVLAACGQPPAAVSPGGPGLSRGDVDRQEAATRWANDYCIAVGSLVDGLAAMPTVDPSTPQRAVRTSSELLGSVINGLDQAVQGLDALPPSPVPGGDGVRADALRSFTTVRANAVAAKTQLDSVSNNSRIDQQTLGAARGPLDEVSRLDLLAGFDTYPELAAARLRAPVCGQLTAHATPESTTAASPQSGTGGN</sequence>
<protein>
    <recommendedName>
        <fullName evidence="4">Lipoprotein</fullName>
    </recommendedName>
</protein>
<dbReference type="AlphaFoldDB" id="A0A9W6R324"/>
<proteinExistence type="predicted"/>
<evidence type="ECO:0008006" key="4">
    <source>
        <dbReference type="Google" id="ProtNLM"/>
    </source>
</evidence>
<evidence type="ECO:0000313" key="3">
    <source>
        <dbReference type="Proteomes" id="UP001165136"/>
    </source>
</evidence>
<keyword evidence="1" id="KW-0732">Signal</keyword>
<keyword evidence="3" id="KW-1185">Reference proteome</keyword>